<evidence type="ECO:0000259" key="4">
    <source>
        <dbReference type="PROSITE" id="PS50956"/>
    </source>
</evidence>
<sequence>MDNFDRQILVSLQSNNKKTSEELGIEIGLSATAIQRRIKKLKETGVIDKEVAIVNASQLGGFVTVVVEIVMVKGGASVIDRFKNKVTNHPEVQQCYYVAGEKDFVLIVTAASMQRYEEITRELFLDDDSILKFTSNVAMQSVKVGLSIPI</sequence>
<dbReference type="GO" id="GO:0005829">
    <property type="term" value="C:cytosol"/>
    <property type="evidence" value="ECO:0007669"/>
    <property type="project" value="TreeGrafter"/>
</dbReference>
<gene>
    <name evidence="5" type="ORF">SAMN02745781_01500</name>
</gene>
<protein>
    <submittedName>
        <fullName evidence="5">Transcriptional regulator, AsnC family</fullName>
    </submittedName>
</protein>
<evidence type="ECO:0000313" key="5">
    <source>
        <dbReference type="EMBL" id="SHF13854.1"/>
    </source>
</evidence>
<name>A0A1M4Z755_VIBGA</name>
<dbReference type="PANTHER" id="PTHR30154">
    <property type="entry name" value="LEUCINE-RESPONSIVE REGULATORY PROTEIN"/>
    <property type="match status" value="1"/>
</dbReference>
<dbReference type="InterPro" id="IPR019888">
    <property type="entry name" value="Tscrpt_reg_AsnC-like"/>
</dbReference>
<dbReference type="Proteomes" id="UP000184159">
    <property type="component" value="Unassembled WGS sequence"/>
</dbReference>
<evidence type="ECO:0000256" key="2">
    <source>
        <dbReference type="ARBA" id="ARBA00023125"/>
    </source>
</evidence>
<reference evidence="6" key="1">
    <citation type="submission" date="2016-11" db="EMBL/GenBank/DDBJ databases">
        <authorList>
            <person name="Varghese N."/>
            <person name="Submissions S."/>
        </authorList>
    </citation>
    <scope>NUCLEOTIDE SEQUENCE [LARGE SCALE GENOMIC DNA]</scope>
    <source>
        <strain evidence="6">DSM 21264</strain>
    </source>
</reference>
<accession>A0A1M4Z755</accession>
<keyword evidence="3" id="KW-0804">Transcription</keyword>
<dbReference type="Gene3D" id="3.30.70.920">
    <property type="match status" value="1"/>
</dbReference>
<dbReference type="PROSITE" id="PS50956">
    <property type="entry name" value="HTH_ASNC_2"/>
    <property type="match status" value="1"/>
</dbReference>
<dbReference type="RefSeq" id="WP_072957527.1">
    <property type="nucleotide sequence ID" value="NZ_FQUH01000006.1"/>
</dbReference>
<dbReference type="InterPro" id="IPR036390">
    <property type="entry name" value="WH_DNA-bd_sf"/>
</dbReference>
<keyword evidence="1" id="KW-0805">Transcription regulation</keyword>
<keyword evidence="6" id="KW-1185">Reference proteome</keyword>
<dbReference type="PRINTS" id="PR00033">
    <property type="entry name" value="HTHASNC"/>
</dbReference>
<keyword evidence="2" id="KW-0238">DNA-binding</keyword>
<dbReference type="GO" id="GO:0043200">
    <property type="term" value="P:response to amino acid"/>
    <property type="evidence" value="ECO:0007669"/>
    <property type="project" value="TreeGrafter"/>
</dbReference>
<dbReference type="InterPro" id="IPR019887">
    <property type="entry name" value="Tscrpt_reg_AsnC/Lrp_C"/>
</dbReference>
<dbReference type="SUPFAM" id="SSF46785">
    <property type="entry name" value="Winged helix' DNA-binding domain"/>
    <property type="match status" value="1"/>
</dbReference>
<dbReference type="InterPro" id="IPR036388">
    <property type="entry name" value="WH-like_DNA-bd_sf"/>
</dbReference>
<dbReference type="PROSITE" id="PS00519">
    <property type="entry name" value="HTH_ASNC_1"/>
    <property type="match status" value="1"/>
</dbReference>
<dbReference type="InterPro" id="IPR011008">
    <property type="entry name" value="Dimeric_a/b-barrel"/>
</dbReference>
<dbReference type="InterPro" id="IPR000485">
    <property type="entry name" value="AsnC-type_HTH_dom"/>
</dbReference>
<organism evidence="5 6">
    <name type="scientific">Vibrio gazogenes DSM 21264 = NBRC 103151</name>
    <dbReference type="NCBI Taxonomy" id="1123492"/>
    <lineage>
        <taxon>Bacteria</taxon>
        <taxon>Pseudomonadati</taxon>
        <taxon>Pseudomonadota</taxon>
        <taxon>Gammaproteobacteria</taxon>
        <taxon>Vibrionales</taxon>
        <taxon>Vibrionaceae</taxon>
        <taxon>Vibrio</taxon>
    </lineage>
</organism>
<dbReference type="Pfam" id="PF01037">
    <property type="entry name" value="AsnC_trans_reg"/>
    <property type="match status" value="1"/>
</dbReference>
<dbReference type="InterPro" id="IPR019885">
    <property type="entry name" value="Tscrpt_reg_HTH_AsnC-type_CS"/>
</dbReference>
<dbReference type="AlphaFoldDB" id="A0A1M4Z755"/>
<feature type="domain" description="HTH asnC-type" evidence="4">
    <location>
        <begin position="1"/>
        <end position="63"/>
    </location>
</feature>
<evidence type="ECO:0000256" key="1">
    <source>
        <dbReference type="ARBA" id="ARBA00023015"/>
    </source>
</evidence>
<dbReference type="Pfam" id="PF13404">
    <property type="entry name" value="HTH_AsnC-type"/>
    <property type="match status" value="1"/>
</dbReference>
<evidence type="ECO:0000256" key="3">
    <source>
        <dbReference type="ARBA" id="ARBA00023163"/>
    </source>
</evidence>
<dbReference type="PANTHER" id="PTHR30154:SF34">
    <property type="entry name" value="TRANSCRIPTIONAL REGULATOR AZLB"/>
    <property type="match status" value="1"/>
</dbReference>
<dbReference type="EMBL" id="FQUH01000006">
    <property type="protein sequence ID" value="SHF13854.1"/>
    <property type="molecule type" value="Genomic_DNA"/>
</dbReference>
<dbReference type="GO" id="GO:0043565">
    <property type="term" value="F:sequence-specific DNA binding"/>
    <property type="evidence" value="ECO:0007669"/>
    <property type="project" value="InterPro"/>
</dbReference>
<proteinExistence type="predicted"/>
<dbReference type="SMART" id="SM00344">
    <property type="entry name" value="HTH_ASNC"/>
    <property type="match status" value="1"/>
</dbReference>
<dbReference type="Gene3D" id="1.10.10.10">
    <property type="entry name" value="Winged helix-like DNA-binding domain superfamily/Winged helix DNA-binding domain"/>
    <property type="match status" value="1"/>
</dbReference>
<dbReference type="SUPFAM" id="SSF54909">
    <property type="entry name" value="Dimeric alpha+beta barrel"/>
    <property type="match status" value="1"/>
</dbReference>
<evidence type="ECO:0000313" key="6">
    <source>
        <dbReference type="Proteomes" id="UP000184159"/>
    </source>
</evidence>